<dbReference type="Proteomes" id="UP000494255">
    <property type="component" value="Unassembled WGS sequence"/>
</dbReference>
<keyword evidence="2" id="KW-1185">Reference proteome</keyword>
<evidence type="ECO:0000313" key="2">
    <source>
        <dbReference type="Proteomes" id="UP000494255"/>
    </source>
</evidence>
<dbReference type="GO" id="GO:0008641">
    <property type="term" value="F:ubiquitin-like modifier activating enzyme activity"/>
    <property type="evidence" value="ECO:0007669"/>
    <property type="project" value="InterPro"/>
</dbReference>
<sequence>MPEDDWSVGVWWNGWRAGTAHPQACVCEHSGNPLVGIAAAALAVGMAFQAERGQCFDLRSEVELWTTVEGKEDAPGFSEVFLPGALWLIGLGNLGQAFLWALAALPYENPSEVSLVLQDRDKISEENWATSVLVGDDTYGVLKTRIAEQWALRKGFDVRRIDRMLAATDRLDDADPRIALCGVDKIEARKRLASIGFDCIVDAGLGRSASDFDRYRVTIFDSARPIDKHFANQTDAKTDDEIPQVHAYQHLLGEIGRCGAAEVVGASVAAPYVSALAAVVAVSRLIAITSGCKCPSSEVGRLSSLNMRRVAPIVDIDARGARHAGNPKGYER</sequence>
<gene>
    <name evidence="1" type="ORF">LMG24238_04674</name>
</gene>
<accession>A0A6J5BXB4</accession>
<reference evidence="1 2" key="1">
    <citation type="submission" date="2020-04" db="EMBL/GenBank/DDBJ databases">
        <authorList>
            <person name="De Canck E."/>
        </authorList>
    </citation>
    <scope>NUCLEOTIDE SEQUENCE [LARGE SCALE GENOMIC DNA]</scope>
    <source>
        <strain evidence="1 2">LMG 24238</strain>
    </source>
</reference>
<protein>
    <recommendedName>
        <fullName evidence="3">ThiF family protein</fullName>
    </recommendedName>
</protein>
<proteinExistence type="predicted"/>
<dbReference type="SUPFAM" id="SSF69572">
    <property type="entry name" value="Activating enzymes of the ubiquitin-like proteins"/>
    <property type="match status" value="1"/>
</dbReference>
<evidence type="ECO:0008006" key="3">
    <source>
        <dbReference type="Google" id="ProtNLM"/>
    </source>
</evidence>
<organism evidence="1 2">
    <name type="scientific">Paraburkholderia sediminicola</name>
    <dbReference type="NCBI Taxonomy" id="458836"/>
    <lineage>
        <taxon>Bacteria</taxon>
        <taxon>Pseudomonadati</taxon>
        <taxon>Pseudomonadota</taxon>
        <taxon>Betaproteobacteria</taxon>
        <taxon>Burkholderiales</taxon>
        <taxon>Burkholderiaceae</taxon>
        <taxon>Paraburkholderia</taxon>
    </lineage>
</organism>
<dbReference type="InterPro" id="IPR035985">
    <property type="entry name" value="Ubiquitin-activating_enz"/>
</dbReference>
<dbReference type="Gene3D" id="3.40.50.720">
    <property type="entry name" value="NAD(P)-binding Rossmann-like Domain"/>
    <property type="match status" value="1"/>
</dbReference>
<dbReference type="EMBL" id="CADIKC010000007">
    <property type="protein sequence ID" value="CAB3718521.1"/>
    <property type="molecule type" value="Genomic_DNA"/>
</dbReference>
<name>A0A6J5BXB4_9BURK</name>
<evidence type="ECO:0000313" key="1">
    <source>
        <dbReference type="EMBL" id="CAB3718521.1"/>
    </source>
</evidence>
<dbReference type="AlphaFoldDB" id="A0A6J5BXB4"/>